<protein>
    <submittedName>
        <fullName evidence="2">Uncharacterized protein</fullName>
    </submittedName>
</protein>
<keyword evidence="1" id="KW-0472">Membrane</keyword>
<accession>E1EYH3</accession>
<feature type="transmembrane region" description="Helical" evidence="1">
    <location>
        <begin position="279"/>
        <end position="300"/>
    </location>
</feature>
<name>E1EYH3_GIAIA</name>
<proteinExistence type="predicted"/>
<evidence type="ECO:0000256" key="1">
    <source>
        <dbReference type="SAM" id="Phobius"/>
    </source>
</evidence>
<keyword evidence="1" id="KW-1133">Transmembrane helix</keyword>
<evidence type="ECO:0000313" key="3">
    <source>
        <dbReference type="Proteomes" id="UP000008974"/>
    </source>
</evidence>
<sequence>MLSDTLLVTQEWILSRMIYYTLTNPDTGASSHTLDTSIDVDAYVCNPSTNILHSMMDSIASNQSLSDLDSVRVIRIICTYMMIVFDKKFQFSGIYSKKFGMILLRCTRDFVSNNLSAKYLTELSQLIFLHMQHSDVITVLVASSQCLLDMISEWLKRVLLSGHNTNSICILISSIVSAPVHNVGCNTIARYRHRILSNVLEYLDSDVLQTIKIAIESDSHQACAYINGLIEMLITANVVQIVNKVPLELILNLISLLCKVVQVGVVAQRIKSQTQRGSWMDLLAITNASVLLSMILICLVDSEKKDHSMRILLELMEITGSDVQELEEFLTLQIMRFKACHQVVNALDEDRVLMLSVLQSRITMILSSCVSLPRLAKIRETDSSKNFYIERSS</sequence>
<comment type="caution">
    <text evidence="2">The sequence shown here is derived from an EMBL/GenBank/DDBJ whole genome shotgun (WGS) entry which is preliminary data.</text>
</comment>
<dbReference type="VEuPathDB" id="GiardiaDB:GLP15_5108"/>
<organism evidence="2 3">
    <name type="scientific">Giardia intestinalis (strain P15)</name>
    <name type="common">Giardia lamblia</name>
    <dbReference type="NCBI Taxonomy" id="658858"/>
    <lineage>
        <taxon>Eukaryota</taxon>
        <taxon>Metamonada</taxon>
        <taxon>Diplomonadida</taxon>
        <taxon>Hexamitidae</taxon>
        <taxon>Giardiinae</taxon>
        <taxon>Giardia</taxon>
    </lineage>
</organism>
<gene>
    <name evidence="2" type="ORF">GLP15_5108</name>
</gene>
<dbReference type="EMBL" id="ACVC01000072">
    <property type="protein sequence ID" value="EFO64740.1"/>
    <property type="molecule type" value="Genomic_DNA"/>
</dbReference>
<keyword evidence="1" id="KW-0812">Transmembrane</keyword>
<dbReference type="AlphaFoldDB" id="E1EYH3"/>
<reference evidence="2 3" key="1">
    <citation type="journal article" date="2010" name="BMC Genomics">
        <title>Genome analysis and comparative genomics of a Giardia intestinalis assemblage E isolate.</title>
        <authorList>
            <person name="Jerlstrom-Hultqvist J."/>
            <person name="Franzen O."/>
            <person name="Ankarklev J."/>
            <person name="Xu F."/>
            <person name="Nohynkova E."/>
            <person name="Andersson J.O."/>
            <person name="Svard S.G."/>
            <person name="Andersson B."/>
        </authorList>
    </citation>
    <scope>NUCLEOTIDE SEQUENCE [LARGE SCALE GENOMIC DNA]</scope>
    <source>
        <strain evidence="2 3">P15</strain>
    </source>
</reference>
<dbReference type="OMA" id="MRFKACH"/>
<dbReference type="OrthoDB" id="10259626at2759"/>
<evidence type="ECO:0000313" key="2">
    <source>
        <dbReference type="EMBL" id="EFO64740.1"/>
    </source>
</evidence>
<dbReference type="Proteomes" id="UP000008974">
    <property type="component" value="Unassembled WGS sequence"/>
</dbReference>